<protein>
    <recommendedName>
        <fullName evidence="4">Outer membrane protein beta-barrel domain-containing protein</fullName>
    </recommendedName>
</protein>
<dbReference type="eggNOG" id="ENOG502ZCDG">
    <property type="taxonomic scope" value="Bacteria"/>
</dbReference>
<dbReference type="KEGG" id="dfe:Dfer_1163"/>
<evidence type="ECO:0000313" key="3">
    <source>
        <dbReference type="Proteomes" id="UP000002011"/>
    </source>
</evidence>
<dbReference type="Proteomes" id="UP000002011">
    <property type="component" value="Chromosome"/>
</dbReference>
<feature type="chain" id="PRO_5002971080" description="Outer membrane protein beta-barrel domain-containing protein" evidence="1">
    <location>
        <begin position="23"/>
        <end position="213"/>
    </location>
</feature>
<gene>
    <name evidence="2" type="ordered locus">Dfer_1163</name>
</gene>
<dbReference type="STRING" id="471854.Dfer_1163"/>
<dbReference type="OrthoDB" id="1122635at2"/>
<dbReference type="AlphaFoldDB" id="C6W552"/>
<dbReference type="HOGENOM" id="CLU_1219020_0_0_10"/>
<evidence type="ECO:0008006" key="4">
    <source>
        <dbReference type="Google" id="ProtNLM"/>
    </source>
</evidence>
<feature type="signal peptide" evidence="1">
    <location>
        <begin position="1"/>
        <end position="22"/>
    </location>
</feature>
<name>C6W552_DYAFD</name>
<keyword evidence="1" id="KW-0732">Signal</keyword>
<keyword evidence="3" id="KW-1185">Reference proteome</keyword>
<reference evidence="2 3" key="1">
    <citation type="journal article" date="2009" name="Stand. Genomic Sci.">
        <title>Complete genome sequence of Dyadobacter fermentans type strain (NS114).</title>
        <authorList>
            <person name="Lang E."/>
            <person name="Lapidus A."/>
            <person name="Chertkov O."/>
            <person name="Brettin T."/>
            <person name="Detter J.C."/>
            <person name="Han C."/>
            <person name="Copeland A."/>
            <person name="Glavina Del Rio T."/>
            <person name="Nolan M."/>
            <person name="Chen F."/>
            <person name="Lucas S."/>
            <person name="Tice H."/>
            <person name="Cheng J.F."/>
            <person name="Land M."/>
            <person name="Hauser L."/>
            <person name="Chang Y.J."/>
            <person name="Jeffries C.D."/>
            <person name="Kopitz M."/>
            <person name="Bruce D."/>
            <person name="Goodwin L."/>
            <person name="Pitluck S."/>
            <person name="Ovchinnikova G."/>
            <person name="Pati A."/>
            <person name="Ivanova N."/>
            <person name="Mavrommatis K."/>
            <person name="Chen A."/>
            <person name="Palaniappan K."/>
            <person name="Chain P."/>
            <person name="Bristow J."/>
            <person name="Eisen J.A."/>
            <person name="Markowitz V."/>
            <person name="Hugenholtz P."/>
            <person name="Goker M."/>
            <person name="Rohde M."/>
            <person name="Kyrpides N.C."/>
            <person name="Klenk H.P."/>
        </authorList>
    </citation>
    <scope>NUCLEOTIDE SEQUENCE [LARGE SCALE GENOMIC DNA]</scope>
    <source>
        <strain evidence="3">ATCC 700827 / DSM 18053 / CIP 107007 / KCTC 52180 / NS114</strain>
    </source>
</reference>
<organism evidence="2 3">
    <name type="scientific">Dyadobacter fermentans (strain ATCC 700827 / DSM 18053 / CIP 107007 / KCTC 52180 / NS114)</name>
    <dbReference type="NCBI Taxonomy" id="471854"/>
    <lineage>
        <taxon>Bacteria</taxon>
        <taxon>Pseudomonadati</taxon>
        <taxon>Bacteroidota</taxon>
        <taxon>Cytophagia</taxon>
        <taxon>Cytophagales</taxon>
        <taxon>Spirosomataceae</taxon>
        <taxon>Dyadobacter</taxon>
    </lineage>
</organism>
<evidence type="ECO:0000256" key="1">
    <source>
        <dbReference type="SAM" id="SignalP"/>
    </source>
</evidence>
<proteinExistence type="predicted"/>
<sequence length="213" mass="24391">MRKIILSFTLIFALAGLSGVSAQENQTIFQNRGIWRSGGYAAISNKFTTIDGQFANMPEIYGGWFINQRFLIGVAGAATTNFIRVPQIEQNFPARKMTYMYGQFGLMTEYVIASTRKVHFTANLMTGSGFTLQYDRRDLDDWDDWDDRYDHDDDARFFFVMEPGVQVEFNVLKWMRFSPGVSYRKAFNAKGNGLSDSDLSNISYNVTLKFGRF</sequence>
<accession>C6W552</accession>
<dbReference type="RefSeq" id="WP_015810666.1">
    <property type="nucleotide sequence ID" value="NC_013037.1"/>
</dbReference>
<dbReference type="EMBL" id="CP001619">
    <property type="protein sequence ID" value="ACT92412.1"/>
    <property type="molecule type" value="Genomic_DNA"/>
</dbReference>
<evidence type="ECO:0000313" key="2">
    <source>
        <dbReference type="EMBL" id="ACT92412.1"/>
    </source>
</evidence>